<reference evidence="1 2" key="1">
    <citation type="submission" date="2019-07" db="EMBL/GenBank/DDBJ databases">
        <title>Georgenia wutianyii sp. nov. and Georgenia *** sp. nov. isolated from plateau pika (Ochotona curzoniae) in the Qinghai-Tibet plateau of China.</title>
        <authorList>
            <person name="Tian Z."/>
        </authorList>
    </citation>
    <scope>NUCLEOTIDE SEQUENCE [LARGE SCALE GENOMIC DNA]</scope>
    <source>
        <strain evidence="1 2">Z446</strain>
    </source>
</reference>
<dbReference type="AlphaFoldDB" id="A0A552WTG1"/>
<proteinExistence type="predicted"/>
<gene>
    <name evidence="1" type="ORF">FJ693_07605</name>
</gene>
<comment type="caution">
    <text evidence="1">The sequence shown here is derived from an EMBL/GenBank/DDBJ whole genome shotgun (WGS) entry which is preliminary data.</text>
</comment>
<accession>A0A552WTG1</accession>
<sequence length="84" mass="9780">MSEQISQRELRNDSGRIMRALEEGRTFTVARHGHPVGELRPLRRQRFIDARAAIDIFRHAPGVDWERMKQDLDEVVEQDIDPSA</sequence>
<organism evidence="1 2">
    <name type="scientific">Georgenia yuyongxinii</name>
    <dbReference type="NCBI Taxonomy" id="2589797"/>
    <lineage>
        <taxon>Bacteria</taxon>
        <taxon>Bacillati</taxon>
        <taxon>Actinomycetota</taxon>
        <taxon>Actinomycetes</taxon>
        <taxon>Micrococcales</taxon>
        <taxon>Bogoriellaceae</taxon>
        <taxon>Georgenia</taxon>
    </lineage>
</organism>
<dbReference type="Proteomes" id="UP000318693">
    <property type="component" value="Unassembled WGS sequence"/>
</dbReference>
<keyword evidence="2" id="KW-1185">Reference proteome</keyword>
<name>A0A552WTG1_9MICO</name>
<evidence type="ECO:0000313" key="1">
    <source>
        <dbReference type="EMBL" id="TRW45869.1"/>
    </source>
</evidence>
<dbReference type="EMBL" id="VJXR01000016">
    <property type="protein sequence ID" value="TRW45869.1"/>
    <property type="molecule type" value="Genomic_DNA"/>
</dbReference>
<dbReference type="RefSeq" id="WP_143417931.1">
    <property type="nucleotide sequence ID" value="NZ_VJXR01000016.1"/>
</dbReference>
<evidence type="ECO:0000313" key="2">
    <source>
        <dbReference type="Proteomes" id="UP000318693"/>
    </source>
</evidence>
<evidence type="ECO:0008006" key="3">
    <source>
        <dbReference type="Google" id="ProtNLM"/>
    </source>
</evidence>
<protein>
    <recommendedName>
        <fullName evidence="3">Type II toxin-antitoxin system prevent-host-death family antitoxin</fullName>
    </recommendedName>
</protein>